<dbReference type="AlphaFoldDB" id="A0AAN8PKA6"/>
<dbReference type="PROSITE" id="PS50835">
    <property type="entry name" value="IG_LIKE"/>
    <property type="match status" value="2"/>
</dbReference>
<dbReference type="InterPro" id="IPR003598">
    <property type="entry name" value="Ig_sub2"/>
</dbReference>
<evidence type="ECO:0000313" key="4">
    <source>
        <dbReference type="Proteomes" id="UP001347796"/>
    </source>
</evidence>
<evidence type="ECO:0000313" key="3">
    <source>
        <dbReference type="EMBL" id="KAK6179592.1"/>
    </source>
</evidence>
<feature type="signal peptide" evidence="1">
    <location>
        <begin position="1"/>
        <end position="25"/>
    </location>
</feature>
<dbReference type="SMART" id="SM00408">
    <property type="entry name" value="IGc2"/>
    <property type="match status" value="2"/>
</dbReference>
<gene>
    <name evidence="3" type="ORF">SNE40_011914</name>
</gene>
<evidence type="ECO:0000259" key="2">
    <source>
        <dbReference type="PROSITE" id="PS50835"/>
    </source>
</evidence>
<name>A0AAN8PKA6_PATCE</name>
<feature type="domain" description="Ig-like" evidence="2">
    <location>
        <begin position="155"/>
        <end position="236"/>
    </location>
</feature>
<dbReference type="Pfam" id="PF07679">
    <property type="entry name" value="I-set"/>
    <property type="match status" value="1"/>
</dbReference>
<dbReference type="GO" id="GO:0050808">
    <property type="term" value="P:synapse organization"/>
    <property type="evidence" value="ECO:0007669"/>
    <property type="project" value="TreeGrafter"/>
</dbReference>
<dbReference type="InterPro" id="IPR036179">
    <property type="entry name" value="Ig-like_dom_sf"/>
</dbReference>
<dbReference type="SUPFAM" id="SSF48726">
    <property type="entry name" value="Immunoglobulin"/>
    <property type="match status" value="2"/>
</dbReference>
<dbReference type="InterPro" id="IPR013783">
    <property type="entry name" value="Ig-like_fold"/>
</dbReference>
<comment type="caution">
    <text evidence="3">The sequence shown here is derived from an EMBL/GenBank/DDBJ whole genome shotgun (WGS) entry which is preliminary data.</text>
</comment>
<dbReference type="InterPro" id="IPR037448">
    <property type="entry name" value="Zig-8"/>
</dbReference>
<dbReference type="PANTHER" id="PTHR23279:SF36">
    <property type="entry name" value="DEFECTIVE PROBOSCIS EXTENSION RESPONSE 9, ISOFORM A"/>
    <property type="match status" value="1"/>
</dbReference>
<feature type="domain" description="Ig-like" evidence="2">
    <location>
        <begin position="43"/>
        <end position="138"/>
    </location>
</feature>
<organism evidence="3 4">
    <name type="scientific">Patella caerulea</name>
    <name type="common">Rayed Mediterranean limpet</name>
    <dbReference type="NCBI Taxonomy" id="87958"/>
    <lineage>
        <taxon>Eukaryota</taxon>
        <taxon>Metazoa</taxon>
        <taxon>Spiralia</taxon>
        <taxon>Lophotrochozoa</taxon>
        <taxon>Mollusca</taxon>
        <taxon>Gastropoda</taxon>
        <taxon>Patellogastropoda</taxon>
        <taxon>Patelloidea</taxon>
        <taxon>Patellidae</taxon>
        <taxon>Patella</taxon>
    </lineage>
</organism>
<dbReference type="SMART" id="SM00409">
    <property type="entry name" value="IG"/>
    <property type="match status" value="2"/>
</dbReference>
<keyword evidence="1" id="KW-0732">Signal</keyword>
<dbReference type="Gene3D" id="2.60.40.10">
    <property type="entry name" value="Immunoglobulins"/>
    <property type="match status" value="2"/>
</dbReference>
<dbReference type="InterPro" id="IPR007110">
    <property type="entry name" value="Ig-like_dom"/>
</dbReference>
<protein>
    <recommendedName>
        <fullName evidence="2">Ig-like domain-containing protein</fullName>
    </recommendedName>
</protein>
<feature type="chain" id="PRO_5042929974" description="Ig-like domain-containing protein" evidence="1">
    <location>
        <begin position="26"/>
        <end position="301"/>
    </location>
</feature>
<dbReference type="PANTHER" id="PTHR23279">
    <property type="entry name" value="DEFECTIVE PROBOSCIS EXTENSION RESPONSE DPR -RELATED"/>
    <property type="match status" value="1"/>
</dbReference>
<sequence length="301" mass="34157">MDKLIYPTTPVFVLWIMFLLTQVITESVEQFTNKSFINPVFLPSVTNITVKRGSLAVLPCSIQYLQDKQVAWRSVDEDKFLTIGKKTWFKSDQIILEHIPLSDNITNWDLLIKNSEFINGGMYECQITSTVDLTRRVQLNILEITIKGHRSIDRGERIFLVCNVTGGPDIPTDIMWYKDGHPITSRGFPHAIITKYKSKVKNSSITEFIVDRSVFSDTGVYTCKSKTVKNVKAKISLQIGDTVNFKSVPVSEDLKEEKGEQFSPVYTSGSLQTSNSCHKLPLSLFTKSVFIIITLIYRLTV</sequence>
<dbReference type="Proteomes" id="UP001347796">
    <property type="component" value="Unassembled WGS sequence"/>
</dbReference>
<dbReference type="GO" id="GO:0032589">
    <property type="term" value="C:neuron projection membrane"/>
    <property type="evidence" value="ECO:0007669"/>
    <property type="project" value="TreeGrafter"/>
</dbReference>
<dbReference type="EMBL" id="JAZGQO010000008">
    <property type="protein sequence ID" value="KAK6179592.1"/>
    <property type="molecule type" value="Genomic_DNA"/>
</dbReference>
<keyword evidence="4" id="KW-1185">Reference proteome</keyword>
<accession>A0AAN8PKA6</accession>
<dbReference type="InterPro" id="IPR003599">
    <property type="entry name" value="Ig_sub"/>
</dbReference>
<dbReference type="InterPro" id="IPR013098">
    <property type="entry name" value="Ig_I-set"/>
</dbReference>
<proteinExistence type="predicted"/>
<reference evidence="3 4" key="1">
    <citation type="submission" date="2024-01" db="EMBL/GenBank/DDBJ databases">
        <title>The genome of the rayed Mediterranean limpet Patella caerulea (Linnaeus, 1758).</title>
        <authorList>
            <person name="Anh-Thu Weber A."/>
            <person name="Halstead-Nussloch G."/>
        </authorList>
    </citation>
    <scope>NUCLEOTIDE SEQUENCE [LARGE SCALE GENOMIC DNA]</scope>
    <source>
        <strain evidence="3">AATW-2023a</strain>
        <tissue evidence="3">Whole specimen</tissue>
    </source>
</reference>
<evidence type="ECO:0000256" key="1">
    <source>
        <dbReference type="SAM" id="SignalP"/>
    </source>
</evidence>